<evidence type="ECO:0000256" key="5">
    <source>
        <dbReference type="ARBA" id="ARBA00022475"/>
    </source>
</evidence>
<keyword evidence="5" id="KW-1003">Cell membrane</keyword>
<evidence type="ECO:0000313" key="20">
    <source>
        <dbReference type="EMBL" id="KXF80019.1"/>
    </source>
</evidence>
<dbReference type="OrthoDB" id="9775724at2"/>
<dbReference type="InterPro" id="IPR005702">
    <property type="entry name" value="Wzc-like_C"/>
</dbReference>
<evidence type="ECO:0000256" key="3">
    <source>
        <dbReference type="ARBA" id="ARBA00008883"/>
    </source>
</evidence>
<keyword evidence="12 16" id="KW-1133">Transmembrane helix</keyword>
<keyword evidence="11" id="KW-0067">ATP-binding</keyword>
<name>A0A135I3J5_9GAMM</name>
<reference evidence="20 21" key="1">
    <citation type="submission" date="2015-11" db="EMBL/GenBank/DDBJ databases">
        <title>Genomic Taxonomy of the Vibrionaceae.</title>
        <authorList>
            <person name="Gomez-Gil B."/>
            <person name="Enciso-Ibarra J."/>
        </authorList>
    </citation>
    <scope>NUCLEOTIDE SEQUENCE [LARGE SCALE GENOMIC DNA]</scope>
    <source>
        <strain evidence="20 21">CAIM 912</strain>
    </source>
</reference>
<feature type="transmembrane region" description="Helical" evidence="16">
    <location>
        <begin position="27"/>
        <end position="47"/>
    </location>
</feature>
<dbReference type="Pfam" id="PF13807">
    <property type="entry name" value="GNVR"/>
    <property type="match status" value="1"/>
</dbReference>
<dbReference type="GO" id="GO:0005524">
    <property type="term" value="F:ATP binding"/>
    <property type="evidence" value="ECO:0007669"/>
    <property type="project" value="UniProtKB-KW"/>
</dbReference>
<dbReference type="NCBIfam" id="TIGR01007">
    <property type="entry name" value="eps_fam"/>
    <property type="match status" value="1"/>
</dbReference>
<dbReference type="InterPro" id="IPR025669">
    <property type="entry name" value="AAA_dom"/>
</dbReference>
<evidence type="ECO:0000256" key="1">
    <source>
        <dbReference type="ARBA" id="ARBA00004429"/>
    </source>
</evidence>
<evidence type="ECO:0000259" key="19">
    <source>
        <dbReference type="Pfam" id="PF13807"/>
    </source>
</evidence>
<evidence type="ECO:0000256" key="4">
    <source>
        <dbReference type="ARBA" id="ARBA00011903"/>
    </source>
</evidence>
<evidence type="ECO:0000256" key="8">
    <source>
        <dbReference type="ARBA" id="ARBA00022692"/>
    </source>
</evidence>
<feature type="domain" description="Tyrosine-protein kinase G-rich" evidence="19">
    <location>
        <begin position="398"/>
        <end position="468"/>
    </location>
</feature>
<dbReference type="EMBL" id="LNTY01000058">
    <property type="protein sequence ID" value="KXF80019.1"/>
    <property type="molecule type" value="Genomic_DNA"/>
</dbReference>
<evidence type="ECO:0000256" key="9">
    <source>
        <dbReference type="ARBA" id="ARBA00022741"/>
    </source>
</evidence>
<evidence type="ECO:0000256" key="7">
    <source>
        <dbReference type="ARBA" id="ARBA00022679"/>
    </source>
</evidence>
<dbReference type="InterPro" id="IPR032807">
    <property type="entry name" value="GNVR"/>
</dbReference>
<sequence length="741" mass="82635">MKIIEPNPVNDTPRVDFKRFVNVLARYWFPIVLFVAIVTAAATLFILSIQPVYRATATLLIESSANKAVSIEEVYALDTNKKEYYQTQFEILRSDHIAENVIEELELAKYPEFNSLVGKPSPRDRLLTLLRQIDGLEGFLPKPVQPSTELNSEAAKRAVLKKFKSHFAIEPIRYTQLVRIHFDSANPDLAAKVANAVGNAYIESNLEARLLATQTASTWLTERLAVLKDNLEVAEMALTNFLKQEGLIELSDIDELAGTELTNLTIRVSEAKERRVAAEAIYSLLQTSGGSPASLLSVPEISNHPQVRDVKSAEIDAERKVSELAKRYGPKHDKMIQARAQLDAVRARARSVIRELARGIEKEMNNAIKQEAALVAELESKKGDYQNITSKRTEYDALKRDVDSNRQLYEMFLNRQKETTATSDFESLNARFTDIAKSPQDPFRPQTTKLIVISAAFALLIAIMGAFLADAYRNTIEKPDDVEEKLGLQHLGFLPRVKTKRFKHTPIDHTLYLDPDAALFSESVRTIRTSILLTLTNSNRKVLSVTSSLPSEGKTTVALNLAQSLANMERTLLIDCDLRVPAIGQRYGLPRNQAGLTNILVMGAPVNECIYHDEASSLDILPAGLLPPNPQELLGSPKFAALLNQLKQSYDRIVLDTPPVQIVSDSLILGKLAGGMILVVKAESTTEKQINQTVGQLVRHDITIDGVVLNQLSSKYAEEKYKLHYGYYNNNKRDDETLEAS</sequence>
<keyword evidence="13 16" id="KW-0472">Membrane</keyword>
<dbReference type="RefSeq" id="WP_067419662.1">
    <property type="nucleotide sequence ID" value="NZ_LNTY01000058.1"/>
</dbReference>
<comment type="caution">
    <text evidence="20">The sequence shown here is derived from an EMBL/GenBank/DDBJ whole genome shotgun (WGS) entry which is preliminary data.</text>
</comment>
<proteinExistence type="inferred from homology"/>
<dbReference type="Proteomes" id="UP000070529">
    <property type="component" value="Unassembled WGS sequence"/>
</dbReference>
<keyword evidence="6" id="KW-0997">Cell inner membrane</keyword>
<dbReference type="Pfam" id="PF13614">
    <property type="entry name" value="AAA_31"/>
    <property type="match status" value="1"/>
</dbReference>
<feature type="domain" description="Polysaccharide chain length determinant N-terminal" evidence="17">
    <location>
        <begin position="15"/>
        <end position="105"/>
    </location>
</feature>
<evidence type="ECO:0000259" key="17">
    <source>
        <dbReference type="Pfam" id="PF02706"/>
    </source>
</evidence>
<evidence type="ECO:0000256" key="10">
    <source>
        <dbReference type="ARBA" id="ARBA00022777"/>
    </source>
</evidence>
<keyword evidence="21" id="KW-1185">Reference proteome</keyword>
<feature type="transmembrane region" description="Helical" evidence="16">
    <location>
        <begin position="450"/>
        <end position="469"/>
    </location>
</feature>
<evidence type="ECO:0000256" key="12">
    <source>
        <dbReference type="ARBA" id="ARBA00022989"/>
    </source>
</evidence>
<dbReference type="InterPro" id="IPR027417">
    <property type="entry name" value="P-loop_NTPase"/>
</dbReference>
<dbReference type="STRING" id="294935.ATN88_13325"/>
<dbReference type="Gene3D" id="3.40.50.300">
    <property type="entry name" value="P-loop containing nucleotide triphosphate hydrolases"/>
    <property type="match status" value="1"/>
</dbReference>
<evidence type="ECO:0000259" key="18">
    <source>
        <dbReference type="Pfam" id="PF13614"/>
    </source>
</evidence>
<keyword evidence="7" id="KW-0808">Transferase</keyword>
<dbReference type="GO" id="GO:0005886">
    <property type="term" value="C:plasma membrane"/>
    <property type="evidence" value="ECO:0007669"/>
    <property type="project" value="UniProtKB-SubCell"/>
</dbReference>
<dbReference type="InterPro" id="IPR050445">
    <property type="entry name" value="Bact_polysacc_biosynth/exp"/>
</dbReference>
<evidence type="ECO:0000313" key="21">
    <source>
        <dbReference type="Proteomes" id="UP000070529"/>
    </source>
</evidence>
<dbReference type="GO" id="GO:0004715">
    <property type="term" value="F:non-membrane spanning protein tyrosine kinase activity"/>
    <property type="evidence" value="ECO:0007669"/>
    <property type="project" value="UniProtKB-EC"/>
</dbReference>
<gene>
    <name evidence="20" type="ORF">ATN88_13325</name>
</gene>
<dbReference type="PANTHER" id="PTHR32309">
    <property type="entry name" value="TYROSINE-PROTEIN KINASE"/>
    <property type="match status" value="1"/>
</dbReference>
<dbReference type="InterPro" id="IPR003856">
    <property type="entry name" value="LPS_length_determ_N"/>
</dbReference>
<comment type="similarity">
    <text evidence="2">Belongs to the CpsD/CapB family.</text>
</comment>
<accession>A0A135I3J5</accession>
<keyword evidence="10" id="KW-0418">Kinase</keyword>
<dbReference type="PANTHER" id="PTHR32309:SF13">
    <property type="entry name" value="FERRIC ENTEROBACTIN TRANSPORT PROTEIN FEPE"/>
    <property type="match status" value="1"/>
</dbReference>
<feature type="domain" description="AAA" evidence="18">
    <location>
        <begin position="552"/>
        <end position="664"/>
    </location>
</feature>
<evidence type="ECO:0000256" key="13">
    <source>
        <dbReference type="ARBA" id="ARBA00023136"/>
    </source>
</evidence>
<evidence type="ECO:0000256" key="16">
    <source>
        <dbReference type="SAM" id="Phobius"/>
    </source>
</evidence>
<evidence type="ECO:0000256" key="6">
    <source>
        <dbReference type="ARBA" id="ARBA00022519"/>
    </source>
</evidence>
<protein>
    <recommendedName>
        <fullName evidence="4">non-specific protein-tyrosine kinase</fullName>
        <ecNumber evidence="4">2.7.10.2</ecNumber>
    </recommendedName>
</protein>
<keyword evidence="14" id="KW-0829">Tyrosine-protein kinase</keyword>
<dbReference type="Pfam" id="PF02706">
    <property type="entry name" value="Wzz"/>
    <property type="match status" value="1"/>
</dbReference>
<dbReference type="SUPFAM" id="SSF52540">
    <property type="entry name" value="P-loop containing nucleoside triphosphate hydrolases"/>
    <property type="match status" value="1"/>
</dbReference>
<comment type="similarity">
    <text evidence="3">Belongs to the etk/wzc family.</text>
</comment>
<dbReference type="AlphaFoldDB" id="A0A135I3J5"/>
<keyword evidence="9" id="KW-0547">Nucleotide-binding</keyword>
<dbReference type="EC" id="2.7.10.2" evidence="4"/>
<evidence type="ECO:0000256" key="14">
    <source>
        <dbReference type="ARBA" id="ARBA00023137"/>
    </source>
</evidence>
<comment type="subcellular location">
    <subcellularLocation>
        <location evidence="1">Cell inner membrane</location>
        <topology evidence="1">Multi-pass membrane protein</topology>
    </subcellularLocation>
</comment>
<evidence type="ECO:0000256" key="2">
    <source>
        <dbReference type="ARBA" id="ARBA00007316"/>
    </source>
</evidence>
<keyword evidence="8 16" id="KW-0812">Transmembrane</keyword>
<organism evidence="20 21">
    <name type="scientific">Enterovibrio coralii</name>
    <dbReference type="NCBI Taxonomy" id="294935"/>
    <lineage>
        <taxon>Bacteria</taxon>
        <taxon>Pseudomonadati</taxon>
        <taxon>Pseudomonadota</taxon>
        <taxon>Gammaproteobacteria</taxon>
        <taxon>Vibrionales</taxon>
        <taxon>Vibrionaceae</taxon>
        <taxon>Enterovibrio</taxon>
    </lineage>
</organism>
<dbReference type="CDD" id="cd05387">
    <property type="entry name" value="BY-kinase"/>
    <property type="match status" value="1"/>
</dbReference>
<evidence type="ECO:0000256" key="15">
    <source>
        <dbReference type="ARBA" id="ARBA00051245"/>
    </source>
</evidence>
<comment type="catalytic activity">
    <reaction evidence="15">
        <text>L-tyrosyl-[protein] + ATP = O-phospho-L-tyrosyl-[protein] + ADP + H(+)</text>
        <dbReference type="Rhea" id="RHEA:10596"/>
        <dbReference type="Rhea" id="RHEA-COMP:10136"/>
        <dbReference type="Rhea" id="RHEA-COMP:20101"/>
        <dbReference type="ChEBI" id="CHEBI:15378"/>
        <dbReference type="ChEBI" id="CHEBI:30616"/>
        <dbReference type="ChEBI" id="CHEBI:46858"/>
        <dbReference type="ChEBI" id="CHEBI:61978"/>
        <dbReference type="ChEBI" id="CHEBI:456216"/>
        <dbReference type="EC" id="2.7.10.2"/>
    </reaction>
</comment>
<evidence type="ECO:0000256" key="11">
    <source>
        <dbReference type="ARBA" id="ARBA00022840"/>
    </source>
</evidence>